<dbReference type="GO" id="GO:0005886">
    <property type="term" value="C:plasma membrane"/>
    <property type="evidence" value="ECO:0007669"/>
    <property type="project" value="UniProtKB-SubCell"/>
</dbReference>
<evidence type="ECO:0000259" key="8">
    <source>
        <dbReference type="Pfam" id="PF04239"/>
    </source>
</evidence>
<dbReference type="Gene3D" id="3.30.240.20">
    <property type="entry name" value="bsu07140 like domains"/>
    <property type="match status" value="1"/>
</dbReference>
<protein>
    <submittedName>
        <fullName evidence="9">DUF421 domain-containing protein</fullName>
    </submittedName>
</protein>
<organism evidence="9 10">
    <name type="scientific">Enterobacter roggenkampii</name>
    <dbReference type="NCBI Taxonomy" id="1812935"/>
    <lineage>
        <taxon>Bacteria</taxon>
        <taxon>Pseudomonadati</taxon>
        <taxon>Pseudomonadota</taxon>
        <taxon>Gammaproteobacteria</taxon>
        <taxon>Enterobacterales</taxon>
        <taxon>Enterobacteriaceae</taxon>
        <taxon>Enterobacter</taxon>
        <taxon>Enterobacter cloacae complex</taxon>
    </lineage>
</organism>
<reference evidence="9" key="1">
    <citation type="journal article" date="2020" name="J Glob Antimicrob Resist">
        <title>Genomic characterization of clinical Enterobacter roggenkampii co-harboring blaIMP-1- and blaGES-5-encoding IncP6 and mcr-9-encoding IncHI2 plasmids isolated in Japan.</title>
        <authorList>
            <person name="Umeda K."/>
            <person name="Nakamura H."/>
            <person name="Fukuda A."/>
            <person name="Matsumoto Y."/>
            <person name="Motooka D."/>
            <person name="Nakamura S."/>
            <person name="Yasui Y."/>
            <person name="Yoshida H."/>
            <person name="Kawahara R."/>
        </authorList>
    </citation>
    <scope>NUCLEOTIDE SEQUENCE</scope>
    <source>
        <strain evidence="9">OIPH-N260</strain>
    </source>
</reference>
<evidence type="ECO:0000313" key="10">
    <source>
        <dbReference type="Proteomes" id="UP000595858"/>
    </source>
</evidence>
<dbReference type="AlphaFoldDB" id="A0AAU9BRE0"/>
<evidence type="ECO:0000256" key="5">
    <source>
        <dbReference type="ARBA" id="ARBA00022989"/>
    </source>
</evidence>
<comment type="similarity">
    <text evidence="2">Belongs to the UPF0702 family.</text>
</comment>
<keyword evidence="3" id="KW-1003">Cell membrane</keyword>
<feature type="domain" description="YetF C-terminal" evidence="8">
    <location>
        <begin position="110"/>
        <end position="179"/>
    </location>
</feature>
<evidence type="ECO:0000256" key="1">
    <source>
        <dbReference type="ARBA" id="ARBA00004651"/>
    </source>
</evidence>
<feature type="transmembrane region" description="Helical" evidence="7">
    <location>
        <begin position="31"/>
        <end position="50"/>
    </location>
</feature>
<proteinExistence type="inferred from homology"/>
<keyword evidence="4 7" id="KW-0812">Transmembrane</keyword>
<feature type="transmembrane region" description="Helical" evidence="7">
    <location>
        <begin position="88"/>
        <end position="108"/>
    </location>
</feature>
<sequence length="243" mass="27871">MLIVSNSLLRHRKMKAFDLQRMAFDKVPPEFLGEVALRSLYTFVLVFLFLKITGRRGVRQMSLFEVLIILTLGSAAGDVAFYDDVPMVPVFIVFVTLALLYRLVMWLMSKSEKLEDLLEGKPVVIVEDGQLAWENVQSANMTEFEFFMELRLNSVEQLGQVRLAIMETNGQISVYYYSDDEVRPGLCILPDMLIERFRTVPESGEYACVRCSHVVAMQPGDRRLCPRCANPEWTKVSRAKRIT</sequence>
<dbReference type="Proteomes" id="UP000595858">
    <property type="component" value="Chromosome"/>
</dbReference>
<evidence type="ECO:0000313" key="9">
    <source>
        <dbReference type="EMBL" id="BCL42200.1"/>
    </source>
</evidence>
<evidence type="ECO:0000256" key="6">
    <source>
        <dbReference type="ARBA" id="ARBA00023136"/>
    </source>
</evidence>
<dbReference type="Pfam" id="PF04239">
    <property type="entry name" value="DUF421"/>
    <property type="match status" value="1"/>
</dbReference>
<dbReference type="PANTHER" id="PTHR34582">
    <property type="entry name" value="UPF0702 TRANSMEMBRANE PROTEIN YCAP"/>
    <property type="match status" value="1"/>
</dbReference>
<feature type="transmembrane region" description="Helical" evidence="7">
    <location>
        <begin position="62"/>
        <end position="82"/>
    </location>
</feature>
<keyword evidence="5 7" id="KW-1133">Transmembrane helix</keyword>
<evidence type="ECO:0000256" key="3">
    <source>
        <dbReference type="ARBA" id="ARBA00022475"/>
    </source>
</evidence>
<keyword evidence="6 7" id="KW-0472">Membrane</keyword>
<name>A0AAU9BRE0_9ENTR</name>
<evidence type="ECO:0000256" key="7">
    <source>
        <dbReference type="SAM" id="Phobius"/>
    </source>
</evidence>
<gene>
    <name evidence="9" type="ORF">OIPHN260_17020</name>
</gene>
<accession>A0AAU9BRE0</accession>
<comment type="subcellular location">
    <subcellularLocation>
        <location evidence="1">Cell membrane</location>
        <topology evidence="1">Multi-pass membrane protein</topology>
    </subcellularLocation>
</comment>
<dbReference type="PANTHER" id="PTHR34582:SF6">
    <property type="entry name" value="UPF0702 TRANSMEMBRANE PROTEIN YCAP"/>
    <property type="match status" value="1"/>
</dbReference>
<dbReference type="EMBL" id="AP023447">
    <property type="protein sequence ID" value="BCL42200.1"/>
    <property type="molecule type" value="Genomic_DNA"/>
</dbReference>
<dbReference type="InterPro" id="IPR007353">
    <property type="entry name" value="DUF421"/>
</dbReference>
<evidence type="ECO:0000256" key="2">
    <source>
        <dbReference type="ARBA" id="ARBA00006448"/>
    </source>
</evidence>
<dbReference type="InterPro" id="IPR023090">
    <property type="entry name" value="UPF0702_alpha/beta_dom_sf"/>
</dbReference>
<evidence type="ECO:0000256" key="4">
    <source>
        <dbReference type="ARBA" id="ARBA00022692"/>
    </source>
</evidence>